<dbReference type="EMBL" id="FOPP01000002">
    <property type="protein sequence ID" value="SFG81594.1"/>
    <property type="molecule type" value="Genomic_DNA"/>
</dbReference>
<keyword evidence="2" id="KW-1185">Reference proteome</keyword>
<accession>A0A1I2UWT9</accession>
<organism evidence="1 2">
    <name type="scientific">Pedobacter insulae</name>
    <dbReference type="NCBI Taxonomy" id="414048"/>
    <lineage>
        <taxon>Bacteria</taxon>
        <taxon>Pseudomonadati</taxon>
        <taxon>Bacteroidota</taxon>
        <taxon>Sphingobacteriia</taxon>
        <taxon>Sphingobacteriales</taxon>
        <taxon>Sphingobacteriaceae</taxon>
        <taxon>Pedobacter</taxon>
    </lineage>
</organism>
<gene>
    <name evidence="1" type="ORF">SAMN04489864_102390</name>
</gene>
<reference evidence="1 2" key="1">
    <citation type="submission" date="2016-10" db="EMBL/GenBank/DDBJ databases">
        <authorList>
            <person name="de Groot N.N."/>
        </authorList>
    </citation>
    <scope>NUCLEOTIDE SEQUENCE [LARGE SCALE GENOMIC DNA]</scope>
    <source>
        <strain evidence="1 2">DSM 18684</strain>
    </source>
</reference>
<dbReference type="Proteomes" id="UP000199666">
    <property type="component" value="Unassembled WGS sequence"/>
</dbReference>
<sequence>MPIQLTWLMQILLNDEVKRQNKTPVFIPYLHRLGLTPTTNQI</sequence>
<evidence type="ECO:0000313" key="2">
    <source>
        <dbReference type="Proteomes" id="UP000199666"/>
    </source>
</evidence>
<proteinExistence type="predicted"/>
<name>A0A1I2UWT9_9SPHI</name>
<dbReference type="AlphaFoldDB" id="A0A1I2UWT9"/>
<protein>
    <submittedName>
        <fullName evidence="1">Uncharacterized protein</fullName>
    </submittedName>
</protein>
<evidence type="ECO:0000313" key="1">
    <source>
        <dbReference type="EMBL" id="SFG81594.1"/>
    </source>
</evidence>
<dbReference type="STRING" id="414048.SAMN04489864_102390"/>